<evidence type="ECO:0000313" key="2">
    <source>
        <dbReference type="Proteomes" id="UP000807025"/>
    </source>
</evidence>
<name>A0A9P6DIG5_PLEER</name>
<proteinExistence type="predicted"/>
<dbReference type="EMBL" id="MU154532">
    <property type="protein sequence ID" value="KAF9499314.1"/>
    <property type="molecule type" value="Genomic_DNA"/>
</dbReference>
<comment type="caution">
    <text evidence="1">The sequence shown here is derived from an EMBL/GenBank/DDBJ whole genome shotgun (WGS) entry which is preliminary data.</text>
</comment>
<dbReference type="Proteomes" id="UP000807025">
    <property type="component" value="Unassembled WGS sequence"/>
</dbReference>
<sequence>MQIQQQQQPGSCSGSKSMEAMNLEASTFMAVLHVDRTCNRVPEAQGRKELRVGYGNKGRW</sequence>
<gene>
    <name evidence="1" type="ORF">BDN71DRAFT_1441898</name>
</gene>
<dbReference type="AlphaFoldDB" id="A0A9P6DIG5"/>
<reference evidence="1" key="1">
    <citation type="submission" date="2020-11" db="EMBL/GenBank/DDBJ databases">
        <authorList>
            <consortium name="DOE Joint Genome Institute"/>
            <person name="Ahrendt S."/>
            <person name="Riley R."/>
            <person name="Andreopoulos W."/>
            <person name="Labutti K."/>
            <person name="Pangilinan J."/>
            <person name="Ruiz-Duenas F.J."/>
            <person name="Barrasa J.M."/>
            <person name="Sanchez-Garcia M."/>
            <person name="Camarero S."/>
            <person name="Miyauchi S."/>
            <person name="Serrano A."/>
            <person name="Linde D."/>
            <person name="Babiker R."/>
            <person name="Drula E."/>
            <person name="Ayuso-Fernandez I."/>
            <person name="Pacheco R."/>
            <person name="Padilla G."/>
            <person name="Ferreira P."/>
            <person name="Barriuso J."/>
            <person name="Kellner H."/>
            <person name="Castanera R."/>
            <person name="Alfaro M."/>
            <person name="Ramirez L."/>
            <person name="Pisabarro A.G."/>
            <person name="Kuo A."/>
            <person name="Tritt A."/>
            <person name="Lipzen A."/>
            <person name="He G."/>
            <person name="Yan M."/>
            <person name="Ng V."/>
            <person name="Cullen D."/>
            <person name="Martin F."/>
            <person name="Rosso M.-N."/>
            <person name="Henrissat B."/>
            <person name="Hibbett D."/>
            <person name="Martinez A.T."/>
            <person name="Grigoriev I.V."/>
        </authorList>
    </citation>
    <scope>NUCLEOTIDE SEQUENCE</scope>
    <source>
        <strain evidence="1">ATCC 90797</strain>
    </source>
</reference>
<organism evidence="1 2">
    <name type="scientific">Pleurotus eryngii</name>
    <name type="common">Boletus of the steppes</name>
    <dbReference type="NCBI Taxonomy" id="5323"/>
    <lineage>
        <taxon>Eukaryota</taxon>
        <taxon>Fungi</taxon>
        <taxon>Dikarya</taxon>
        <taxon>Basidiomycota</taxon>
        <taxon>Agaricomycotina</taxon>
        <taxon>Agaricomycetes</taxon>
        <taxon>Agaricomycetidae</taxon>
        <taxon>Agaricales</taxon>
        <taxon>Pleurotineae</taxon>
        <taxon>Pleurotaceae</taxon>
        <taxon>Pleurotus</taxon>
    </lineage>
</organism>
<evidence type="ECO:0000313" key="1">
    <source>
        <dbReference type="EMBL" id="KAF9499314.1"/>
    </source>
</evidence>
<keyword evidence="2" id="KW-1185">Reference proteome</keyword>
<accession>A0A9P6DIG5</accession>
<protein>
    <submittedName>
        <fullName evidence="1">Uncharacterized protein</fullName>
    </submittedName>
</protein>